<reference evidence="1" key="1">
    <citation type="submission" date="2021-05" db="EMBL/GenBank/DDBJ databases">
        <authorList>
            <person name="Scholz U."/>
            <person name="Mascher M."/>
            <person name="Fiebig A."/>
        </authorList>
    </citation>
    <scope>NUCLEOTIDE SEQUENCE [LARGE SCALE GENOMIC DNA]</scope>
</reference>
<name>A0ACD6ABK4_AVESA</name>
<sequence length="1175" mass="133440">MADLVVGLAKSVVEGALTKAQSAIEEESKLQLSAQQDLVFITGEFEMMHSFLNVATKERVENKVVMTWVRQVRELAYDVEDCIEFVVHLDTKSSWWWRVIPSWCITPPPTVMALDEAVAEIQQLKARVEDVSTRNARYSLISDSGSKPVTQHQATTPSGTALGSTAFNMLTEARDAARRQQGLGDLTHLITNKERNNDLQLQVISVWGTGGDLGTTSTIRKAYNDPEICKNFACRAWVKLMHPFNPHEFVRRFMSQVYAADTRDKQGADLGVYVLTKMKAKQEHILKEFVEEVNKKTYLVVLENLTDMVDWDAVRTFLPDMKNGSWIIVSTQQFEIASLCIGHSYQPLELKQFSPEHSVCAFFKEGSQYNGYKEEKPMVCEVSPNLSLEKIPSSNMKEVVEWMTSYPFVGREPQMNELRRYTAGARFNNSPVISVWGIAGIGKSALVRNLYYDRMLNSKQFNKYCWVDISHPFNLRDFSRSMIADHHSEKDPIKECHDLLSKNQCLVVIDDLQSKEEWDLIQAALVSRSSASIIIVITTDASIATYCTNNEEQVFNVKGLEADAAKELFMKEVHRKNPLSALIGHNGTEVEELILKCGGLPKVIVSIAALLATQTVTLMDTVRSLNKKFMHHLETNPEYDSLRSLFNWMYNYFRTCPDSLKPCIFYLSIFPRGHNIRRRRLERRWIAEGYSRDSEYESAVDKGENFFSKLLDLSIIQQTPQLGTTAFSETRMVACQVNGFIREYIVSRRMEENLVFELGPNCVLTTQRTGRHLIILNTWDRDRIVFESIDFSRLRSLTVFGKWESFFISKSMRLLRVLDLEDAFGVKDEDLKAMVQRLFRLKFLSLRGCNEIFHLPNSLGDLRQLQTLDVRHTSIVTLPASITKLQKLQYIRAGAKVPTSTPPASSRRLPEFRRRNSLVGVKVPRGIGKLTALHTLGVVNVGASGGKAIVEELKTLTQLRKLGVSGINKHNSKEFFFATSGLVHLESLLVQLDKDSQGCLDGISVSWDNLQSLTLYGLRDMLPLRNPLSKLSKLDLEMDTLQRNGMEFLANLPELCILHLRVKQLQPEDGKLHFHAQMYGEELDTFKKVKILEVSSRSSRLHVIFGSKSMKKLEVLKIDCSSACYQIRGLDDLSELKEVLLKGTNDATIKTAFERQLLSHPKKPTVKLADLPRSS</sequence>
<proteinExistence type="predicted"/>
<evidence type="ECO:0000313" key="1">
    <source>
        <dbReference type="EnsemblPlants" id="AVESA.00010b.r2.7DG1343960.1.CDS"/>
    </source>
</evidence>
<dbReference type="Proteomes" id="UP001732700">
    <property type="component" value="Chromosome 7D"/>
</dbReference>
<accession>A0ACD6ABK4</accession>
<organism evidence="1 2">
    <name type="scientific">Avena sativa</name>
    <name type="common">Oat</name>
    <dbReference type="NCBI Taxonomy" id="4498"/>
    <lineage>
        <taxon>Eukaryota</taxon>
        <taxon>Viridiplantae</taxon>
        <taxon>Streptophyta</taxon>
        <taxon>Embryophyta</taxon>
        <taxon>Tracheophyta</taxon>
        <taxon>Spermatophyta</taxon>
        <taxon>Magnoliopsida</taxon>
        <taxon>Liliopsida</taxon>
        <taxon>Poales</taxon>
        <taxon>Poaceae</taxon>
        <taxon>BOP clade</taxon>
        <taxon>Pooideae</taxon>
        <taxon>Poodae</taxon>
        <taxon>Poeae</taxon>
        <taxon>Poeae Chloroplast Group 1 (Aveneae type)</taxon>
        <taxon>Aveninae</taxon>
        <taxon>Avena</taxon>
    </lineage>
</organism>
<reference evidence="1" key="2">
    <citation type="submission" date="2025-09" db="UniProtKB">
        <authorList>
            <consortium name="EnsemblPlants"/>
        </authorList>
    </citation>
    <scope>IDENTIFICATION</scope>
</reference>
<protein>
    <submittedName>
        <fullName evidence="1">Uncharacterized protein</fullName>
    </submittedName>
</protein>
<evidence type="ECO:0000313" key="2">
    <source>
        <dbReference type="Proteomes" id="UP001732700"/>
    </source>
</evidence>
<dbReference type="EnsemblPlants" id="AVESA.00010b.r2.7DG1343960.1">
    <property type="protein sequence ID" value="AVESA.00010b.r2.7DG1343960.1.CDS"/>
    <property type="gene ID" value="AVESA.00010b.r2.7DG1343960"/>
</dbReference>
<keyword evidence="2" id="KW-1185">Reference proteome</keyword>